<keyword evidence="2" id="KW-1185">Reference proteome</keyword>
<organism evidence="1 2">
    <name type="scientific">Tagetes erecta</name>
    <name type="common">African marigold</name>
    <dbReference type="NCBI Taxonomy" id="13708"/>
    <lineage>
        <taxon>Eukaryota</taxon>
        <taxon>Viridiplantae</taxon>
        <taxon>Streptophyta</taxon>
        <taxon>Embryophyta</taxon>
        <taxon>Tracheophyta</taxon>
        <taxon>Spermatophyta</taxon>
        <taxon>Magnoliopsida</taxon>
        <taxon>eudicotyledons</taxon>
        <taxon>Gunneridae</taxon>
        <taxon>Pentapetalae</taxon>
        <taxon>asterids</taxon>
        <taxon>campanulids</taxon>
        <taxon>Asterales</taxon>
        <taxon>Asteraceae</taxon>
        <taxon>Asteroideae</taxon>
        <taxon>Heliantheae alliance</taxon>
        <taxon>Tageteae</taxon>
        <taxon>Tagetes</taxon>
    </lineage>
</organism>
<evidence type="ECO:0000313" key="1">
    <source>
        <dbReference type="EMBL" id="KAK1439319.1"/>
    </source>
</evidence>
<evidence type="ECO:0000313" key="2">
    <source>
        <dbReference type="Proteomes" id="UP001229421"/>
    </source>
</evidence>
<gene>
    <name evidence="1" type="ORF">QVD17_05135</name>
</gene>
<protein>
    <submittedName>
        <fullName evidence="1">Uncharacterized protein</fullName>
    </submittedName>
</protein>
<accession>A0AAD8LBF9</accession>
<comment type="caution">
    <text evidence="1">The sequence shown here is derived from an EMBL/GenBank/DDBJ whole genome shotgun (WGS) entry which is preliminary data.</text>
</comment>
<dbReference type="EMBL" id="JAUHHV010000001">
    <property type="protein sequence ID" value="KAK1439319.1"/>
    <property type="molecule type" value="Genomic_DNA"/>
</dbReference>
<reference evidence="1" key="1">
    <citation type="journal article" date="2023" name="bioRxiv">
        <title>Improved chromosome-level genome assembly for marigold (Tagetes erecta).</title>
        <authorList>
            <person name="Jiang F."/>
            <person name="Yuan L."/>
            <person name="Wang S."/>
            <person name="Wang H."/>
            <person name="Xu D."/>
            <person name="Wang A."/>
            <person name="Fan W."/>
        </authorList>
    </citation>
    <scope>NUCLEOTIDE SEQUENCE</scope>
    <source>
        <strain evidence="1">WSJ</strain>
        <tissue evidence="1">Leaf</tissue>
    </source>
</reference>
<sequence length="85" mass="9558">MVEALQSSASSLSSVYLQVFSVLNMKNKPLKLSFLELCDTRMVYVVFMAAPRLLHPQNFGAFEDNESGCVYYSGLKLPPKETYTI</sequence>
<proteinExistence type="predicted"/>
<name>A0AAD8LBF9_TARER</name>
<dbReference type="AlphaFoldDB" id="A0AAD8LBF9"/>
<dbReference type="Proteomes" id="UP001229421">
    <property type="component" value="Unassembled WGS sequence"/>
</dbReference>